<dbReference type="Proteomes" id="UP000635477">
    <property type="component" value="Unassembled WGS sequence"/>
</dbReference>
<evidence type="ECO:0000313" key="3">
    <source>
        <dbReference type="Proteomes" id="UP000635477"/>
    </source>
</evidence>
<organism evidence="2 3">
    <name type="scientific">Fusarium zealandicum</name>
    <dbReference type="NCBI Taxonomy" id="1053134"/>
    <lineage>
        <taxon>Eukaryota</taxon>
        <taxon>Fungi</taxon>
        <taxon>Dikarya</taxon>
        <taxon>Ascomycota</taxon>
        <taxon>Pezizomycotina</taxon>
        <taxon>Sordariomycetes</taxon>
        <taxon>Hypocreomycetidae</taxon>
        <taxon>Hypocreales</taxon>
        <taxon>Nectriaceae</taxon>
        <taxon>Fusarium</taxon>
        <taxon>Fusarium staphyleae species complex</taxon>
    </lineage>
</organism>
<dbReference type="EMBL" id="JABEYC010001083">
    <property type="protein sequence ID" value="KAF4969541.1"/>
    <property type="molecule type" value="Genomic_DNA"/>
</dbReference>
<sequence length="209" mass="21088">MKFLSLLTFVSFALAAPSPRQQTVAGVIADSVSTLQVATQANIVEITQAVAAIDENTEADVVAELTAVVRANFEAIAQALVQATTSIGAVTSGAVGGVSGAALGFTRQQVDELKVAIETTTEVIADIGAAVTLTVTDLTPAVQAFVASEVSAVRTELNPFVDPLVIFGTAVQAATVGASVAISGLNAAVTQLITVRNSLTASLGLPLPL</sequence>
<feature type="signal peptide" evidence="1">
    <location>
        <begin position="1"/>
        <end position="15"/>
    </location>
</feature>
<dbReference type="OrthoDB" id="4838383at2759"/>
<accession>A0A8H4XCU2</accession>
<reference evidence="2" key="2">
    <citation type="submission" date="2020-05" db="EMBL/GenBank/DDBJ databases">
        <authorList>
            <person name="Kim H.-S."/>
            <person name="Proctor R.H."/>
            <person name="Brown D.W."/>
        </authorList>
    </citation>
    <scope>NUCLEOTIDE SEQUENCE</scope>
    <source>
        <strain evidence="2">NRRL 22465</strain>
    </source>
</reference>
<reference evidence="2" key="1">
    <citation type="journal article" date="2020" name="BMC Genomics">
        <title>Correction to: Identification and distribution of gene clusters required for synthesis of sphingolipid metabolism inhibitors in diverse species of the filamentous fungus Fusarium.</title>
        <authorList>
            <person name="Kim H.S."/>
            <person name="Lohmar J.M."/>
            <person name="Busman M."/>
            <person name="Brown D.W."/>
            <person name="Naumann T.A."/>
            <person name="Divon H.H."/>
            <person name="Lysoe E."/>
            <person name="Uhlig S."/>
            <person name="Proctor R.H."/>
        </authorList>
    </citation>
    <scope>NUCLEOTIDE SEQUENCE</scope>
    <source>
        <strain evidence="2">NRRL 22465</strain>
    </source>
</reference>
<keyword evidence="1" id="KW-0732">Signal</keyword>
<proteinExistence type="predicted"/>
<dbReference type="AlphaFoldDB" id="A0A8H4XCU2"/>
<name>A0A8H4XCU2_9HYPO</name>
<evidence type="ECO:0000313" key="2">
    <source>
        <dbReference type="EMBL" id="KAF4969541.1"/>
    </source>
</evidence>
<protein>
    <submittedName>
        <fullName evidence="2">Uncharacterized protein</fullName>
    </submittedName>
</protein>
<gene>
    <name evidence="2" type="ORF">FZEAL_10216</name>
</gene>
<comment type="caution">
    <text evidence="2">The sequence shown here is derived from an EMBL/GenBank/DDBJ whole genome shotgun (WGS) entry which is preliminary data.</text>
</comment>
<keyword evidence="3" id="KW-1185">Reference proteome</keyword>
<evidence type="ECO:0000256" key="1">
    <source>
        <dbReference type="SAM" id="SignalP"/>
    </source>
</evidence>
<feature type="chain" id="PRO_5034270369" evidence="1">
    <location>
        <begin position="16"/>
        <end position="209"/>
    </location>
</feature>